<evidence type="ECO:0000313" key="2">
    <source>
        <dbReference type="EMBL" id="KGO20675.1"/>
    </source>
</evidence>
<accession>A0ABR4XNW2</accession>
<evidence type="ECO:0000313" key="3">
    <source>
        <dbReference type="Proteomes" id="UP000030023"/>
    </source>
</evidence>
<feature type="non-terminal residue" evidence="2">
    <location>
        <position position="138"/>
    </location>
</feature>
<feature type="domain" description="Distal tail protein N-terminal" evidence="1">
    <location>
        <begin position="1"/>
        <end position="127"/>
    </location>
</feature>
<gene>
    <name evidence="2" type="ORF">Q757_09930</name>
</gene>
<proteinExistence type="predicted"/>
<reference evidence="2 3" key="1">
    <citation type="journal article" date="2014" name="Antonie Van Leeuwenhoek">
        <title>Oenococcus alcoholitolerans sp. nov., a lactic acid bacteria isolated from cachaca and ethanol fermentation processes.</title>
        <authorList>
            <person name="Badotti F."/>
            <person name="Moreira A.P."/>
            <person name="Tonon L.A."/>
            <person name="de Lucena B.T."/>
            <person name="Gomes Fde C."/>
            <person name="Kruger R."/>
            <person name="Thompson C.C."/>
            <person name="de Morais M.A.Jr."/>
            <person name="Rosa C.A."/>
            <person name="Thompson F.L."/>
        </authorList>
    </citation>
    <scope>NUCLEOTIDE SEQUENCE [LARGE SCALE GENOMIC DNA]</scope>
    <source>
        <strain evidence="2 3">UFRJ-M7.2.18</strain>
    </source>
</reference>
<comment type="caution">
    <text evidence="2">The sequence shown here is derived from an EMBL/GenBank/DDBJ whole genome shotgun (WGS) entry which is preliminary data.</text>
</comment>
<name>A0ABR4XNW2_9LACO</name>
<organism evidence="2 3">
    <name type="scientific">Oenococcus alcoholitolerans</name>
    <dbReference type="NCBI Taxonomy" id="931074"/>
    <lineage>
        <taxon>Bacteria</taxon>
        <taxon>Bacillati</taxon>
        <taxon>Bacillota</taxon>
        <taxon>Bacilli</taxon>
        <taxon>Lactobacillales</taxon>
        <taxon>Lactobacillaceae</taxon>
        <taxon>Oenococcus</taxon>
    </lineage>
</organism>
<keyword evidence="3" id="KW-1185">Reference proteome</keyword>
<dbReference type="Pfam" id="PF16774">
    <property type="entry name" value="Dit_N"/>
    <property type="match status" value="1"/>
</dbReference>
<dbReference type="EMBL" id="AXCV01000629">
    <property type="protein sequence ID" value="KGO20675.1"/>
    <property type="molecule type" value="Genomic_DNA"/>
</dbReference>
<evidence type="ECO:0000259" key="1">
    <source>
        <dbReference type="Pfam" id="PF16774"/>
    </source>
</evidence>
<sequence>MFKLTNAHGETVDLNTDSLREYTPTGLGLAFSNQYSAYESYFIPTKQVLNQGIMQANIQFGDISSQSYQTFSQFAEFLSYQPLTLEYTTDAGTWYRDAQLQGMTKTEIGGSTVGAFDKLNEQFTIEFINNWYNNKTAE</sequence>
<protein>
    <recommendedName>
        <fullName evidence="1">Distal tail protein N-terminal domain-containing protein</fullName>
    </recommendedName>
</protein>
<dbReference type="Proteomes" id="UP000030023">
    <property type="component" value="Unassembled WGS sequence"/>
</dbReference>
<dbReference type="InterPro" id="IPR031899">
    <property type="entry name" value="Dit_N"/>
</dbReference>
<dbReference type="Gene3D" id="2.40.30.210">
    <property type="match status" value="1"/>
</dbReference>